<keyword evidence="9" id="KW-0472">Membrane</keyword>
<keyword evidence="12" id="KW-0969">Cilium</keyword>
<keyword evidence="4" id="KW-0813">Transport</keyword>
<keyword evidence="12" id="KW-0282">Flagellum</keyword>
<evidence type="ECO:0000256" key="3">
    <source>
        <dbReference type="ARBA" id="ARBA00020392"/>
    </source>
</evidence>
<evidence type="ECO:0000313" key="13">
    <source>
        <dbReference type="Proteomes" id="UP001595896"/>
    </source>
</evidence>
<dbReference type="Pfam" id="PF02050">
    <property type="entry name" value="FliJ"/>
    <property type="match status" value="1"/>
</dbReference>
<dbReference type="Proteomes" id="UP001595896">
    <property type="component" value="Unassembled WGS sequence"/>
</dbReference>
<evidence type="ECO:0000256" key="8">
    <source>
        <dbReference type="ARBA" id="ARBA00022927"/>
    </source>
</evidence>
<accession>A0ABV9NT29</accession>
<evidence type="ECO:0000256" key="6">
    <source>
        <dbReference type="ARBA" id="ARBA00022500"/>
    </source>
</evidence>
<feature type="coiled-coil region" evidence="11">
    <location>
        <begin position="66"/>
        <end position="107"/>
    </location>
</feature>
<dbReference type="RefSeq" id="WP_377908231.1">
    <property type="nucleotide sequence ID" value="NZ_JBHSGK010000003.1"/>
</dbReference>
<evidence type="ECO:0000256" key="5">
    <source>
        <dbReference type="ARBA" id="ARBA00022475"/>
    </source>
</evidence>
<reference evidence="13" key="1">
    <citation type="journal article" date="2019" name="Int. J. Syst. Evol. Microbiol.">
        <title>The Global Catalogue of Microorganisms (GCM) 10K type strain sequencing project: providing services to taxonomists for standard genome sequencing and annotation.</title>
        <authorList>
            <consortium name="The Broad Institute Genomics Platform"/>
            <consortium name="The Broad Institute Genome Sequencing Center for Infectious Disease"/>
            <person name="Wu L."/>
            <person name="Ma J."/>
        </authorList>
    </citation>
    <scope>NUCLEOTIDE SEQUENCE [LARGE SCALE GENOMIC DNA]</scope>
    <source>
        <strain evidence="13">JCM 12165</strain>
    </source>
</reference>
<evidence type="ECO:0000256" key="9">
    <source>
        <dbReference type="ARBA" id="ARBA00023136"/>
    </source>
</evidence>
<organism evidence="12 13">
    <name type="scientific">Bacillus daqingensis</name>
    <dbReference type="NCBI Taxonomy" id="872396"/>
    <lineage>
        <taxon>Bacteria</taxon>
        <taxon>Bacillati</taxon>
        <taxon>Bacillota</taxon>
        <taxon>Bacilli</taxon>
        <taxon>Bacillales</taxon>
        <taxon>Bacillaceae</taxon>
        <taxon>Bacillus</taxon>
    </lineage>
</organism>
<evidence type="ECO:0000256" key="1">
    <source>
        <dbReference type="ARBA" id="ARBA00004413"/>
    </source>
</evidence>
<dbReference type="InterPro" id="IPR012823">
    <property type="entry name" value="Flagell_FliJ"/>
</dbReference>
<sequence>MTFTFSLRKVQEIKENERADAAAAFARAADHFEECGSRLFESLKRKEVLTDKQNVSLTGGIRAEDLVQFRQEMDYLEKMIATLQRETQHARRHMQEKEKVLQQLSQDVRKFDVLFKKELDRFQLEEKRLERLNMDEISMRQFSRKMS</sequence>
<dbReference type="NCBIfam" id="TIGR02473">
    <property type="entry name" value="flagell_FliJ"/>
    <property type="match status" value="1"/>
</dbReference>
<comment type="subcellular location">
    <subcellularLocation>
        <location evidence="1">Cell membrane</location>
        <topology evidence="1">Peripheral membrane protein</topology>
        <orientation evidence="1">Cytoplasmic side</orientation>
    </subcellularLocation>
</comment>
<comment type="caution">
    <text evidence="12">The sequence shown here is derived from an EMBL/GenBank/DDBJ whole genome shotgun (WGS) entry which is preliminary data.</text>
</comment>
<evidence type="ECO:0000256" key="10">
    <source>
        <dbReference type="ARBA" id="ARBA00023225"/>
    </source>
</evidence>
<keyword evidence="7" id="KW-1005">Bacterial flagellum biogenesis</keyword>
<keyword evidence="13" id="KW-1185">Reference proteome</keyword>
<name>A0ABV9NT29_9BACI</name>
<keyword evidence="8" id="KW-0653">Protein transport</keyword>
<keyword evidence="11" id="KW-0175">Coiled coil</keyword>
<proteinExistence type="inferred from homology"/>
<dbReference type="Gene3D" id="1.10.287.1700">
    <property type="match status" value="1"/>
</dbReference>
<protein>
    <recommendedName>
        <fullName evidence="3">Flagellar FliJ protein</fullName>
    </recommendedName>
</protein>
<dbReference type="EMBL" id="JBHSGK010000003">
    <property type="protein sequence ID" value="MFC4735605.1"/>
    <property type="molecule type" value="Genomic_DNA"/>
</dbReference>
<evidence type="ECO:0000313" key="12">
    <source>
        <dbReference type="EMBL" id="MFC4735605.1"/>
    </source>
</evidence>
<keyword evidence="10" id="KW-1006">Bacterial flagellum protein export</keyword>
<keyword evidence="5" id="KW-1003">Cell membrane</keyword>
<gene>
    <name evidence="12" type="primary">fliJ</name>
    <name evidence="12" type="ORF">ACFO4L_03305</name>
</gene>
<comment type="similarity">
    <text evidence="2">Belongs to the FliJ family.</text>
</comment>
<keyword evidence="12" id="KW-0966">Cell projection</keyword>
<evidence type="ECO:0000256" key="4">
    <source>
        <dbReference type="ARBA" id="ARBA00022448"/>
    </source>
</evidence>
<evidence type="ECO:0000256" key="2">
    <source>
        <dbReference type="ARBA" id="ARBA00010004"/>
    </source>
</evidence>
<evidence type="ECO:0000256" key="7">
    <source>
        <dbReference type="ARBA" id="ARBA00022795"/>
    </source>
</evidence>
<keyword evidence="6" id="KW-0145">Chemotaxis</keyword>
<evidence type="ECO:0000256" key="11">
    <source>
        <dbReference type="SAM" id="Coils"/>
    </source>
</evidence>
<dbReference type="InterPro" id="IPR053716">
    <property type="entry name" value="Flag_assembly_chemotaxis_eff"/>
</dbReference>